<dbReference type="STRING" id="1073089.A0A1L9RJB6"/>
<accession>A0A1L9RJB6</accession>
<dbReference type="VEuPathDB" id="FungiDB:ASPWEDRAFT_110833"/>
<dbReference type="Proteomes" id="UP000184383">
    <property type="component" value="Unassembled WGS sequence"/>
</dbReference>
<dbReference type="InterPro" id="IPR000120">
    <property type="entry name" value="Amidase"/>
</dbReference>
<dbReference type="InterPro" id="IPR036928">
    <property type="entry name" value="AS_sf"/>
</dbReference>
<comment type="similarity">
    <text evidence="1">Belongs to the amidase family.</text>
</comment>
<dbReference type="PROSITE" id="PS00571">
    <property type="entry name" value="AMIDASES"/>
    <property type="match status" value="1"/>
</dbReference>
<dbReference type="InterPro" id="IPR023631">
    <property type="entry name" value="Amidase_dom"/>
</dbReference>
<reference evidence="5" key="1">
    <citation type="journal article" date="2017" name="Genome Biol.">
        <title>Comparative genomics reveals high biological diversity and specific adaptations in the industrially and medically important fungal genus Aspergillus.</title>
        <authorList>
            <person name="de Vries R.P."/>
            <person name="Riley R."/>
            <person name="Wiebenga A."/>
            <person name="Aguilar-Osorio G."/>
            <person name="Amillis S."/>
            <person name="Uchima C.A."/>
            <person name="Anderluh G."/>
            <person name="Asadollahi M."/>
            <person name="Askin M."/>
            <person name="Barry K."/>
            <person name="Battaglia E."/>
            <person name="Bayram O."/>
            <person name="Benocci T."/>
            <person name="Braus-Stromeyer S.A."/>
            <person name="Caldana C."/>
            <person name="Canovas D."/>
            <person name="Cerqueira G.C."/>
            <person name="Chen F."/>
            <person name="Chen W."/>
            <person name="Choi C."/>
            <person name="Clum A."/>
            <person name="Dos Santos R.A."/>
            <person name="Damasio A.R."/>
            <person name="Diallinas G."/>
            <person name="Emri T."/>
            <person name="Fekete E."/>
            <person name="Flipphi M."/>
            <person name="Freyberg S."/>
            <person name="Gallo A."/>
            <person name="Gournas C."/>
            <person name="Habgood R."/>
            <person name="Hainaut M."/>
            <person name="Harispe M.L."/>
            <person name="Henrissat B."/>
            <person name="Hilden K.S."/>
            <person name="Hope R."/>
            <person name="Hossain A."/>
            <person name="Karabika E."/>
            <person name="Karaffa L."/>
            <person name="Karanyi Z."/>
            <person name="Krasevec N."/>
            <person name="Kuo A."/>
            <person name="Kusch H."/>
            <person name="LaButti K."/>
            <person name="Lagendijk E.L."/>
            <person name="Lapidus A."/>
            <person name="Levasseur A."/>
            <person name="Lindquist E."/>
            <person name="Lipzen A."/>
            <person name="Logrieco A.F."/>
            <person name="MacCabe A."/>
            <person name="Maekelae M.R."/>
            <person name="Malavazi I."/>
            <person name="Melin P."/>
            <person name="Meyer V."/>
            <person name="Mielnichuk N."/>
            <person name="Miskei M."/>
            <person name="Molnar A.P."/>
            <person name="Mule G."/>
            <person name="Ngan C.Y."/>
            <person name="Orejas M."/>
            <person name="Orosz E."/>
            <person name="Ouedraogo J.P."/>
            <person name="Overkamp K.M."/>
            <person name="Park H.-S."/>
            <person name="Perrone G."/>
            <person name="Piumi F."/>
            <person name="Punt P.J."/>
            <person name="Ram A.F."/>
            <person name="Ramon A."/>
            <person name="Rauscher S."/>
            <person name="Record E."/>
            <person name="Riano-Pachon D.M."/>
            <person name="Robert V."/>
            <person name="Roehrig J."/>
            <person name="Ruller R."/>
            <person name="Salamov A."/>
            <person name="Salih N.S."/>
            <person name="Samson R.A."/>
            <person name="Sandor E."/>
            <person name="Sanguinetti M."/>
            <person name="Schuetze T."/>
            <person name="Sepcic K."/>
            <person name="Shelest E."/>
            <person name="Sherlock G."/>
            <person name="Sophianopoulou V."/>
            <person name="Squina F.M."/>
            <person name="Sun H."/>
            <person name="Susca A."/>
            <person name="Todd R.B."/>
            <person name="Tsang A."/>
            <person name="Unkles S.E."/>
            <person name="van de Wiele N."/>
            <person name="van Rossen-Uffink D."/>
            <person name="Oliveira J.V."/>
            <person name="Vesth T.C."/>
            <person name="Visser J."/>
            <person name="Yu J.-H."/>
            <person name="Zhou M."/>
            <person name="Andersen M.R."/>
            <person name="Archer D.B."/>
            <person name="Baker S.E."/>
            <person name="Benoit I."/>
            <person name="Brakhage A.A."/>
            <person name="Braus G.H."/>
            <person name="Fischer R."/>
            <person name="Frisvad J.C."/>
            <person name="Goldman G.H."/>
            <person name="Houbraken J."/>
            <person name="Oakley B."/>
            <person name="Pocsi I."/>
            <person name="Scazzocchio C."/>
            <person name="Seiboth B."/>
            <person name="vanKuyk P.A."/>
            <person name="Wortman J."/>
            <person name="Dyer P.S."/>
            <person name="Grigoriev I.V."/>
        </authorList>
    </citation>
    <scope>NUCLEOTIDE SEQUENCE [LARGE SCALE GENOMIC DNA]</scope>
    <source>
        <strain evidence="5">DTO 134E9</strain>
    </source>
</reference>
<evidence type="ECO:0000313" key="4">
    <source>
        <dbReference type="EMBL" id="OJJ34948.1"/>
    </source>
</evidence>
<dbReference type="PANTHER" id="PTHR11895">
    <property type="entry name" value="TRANSAMIDASE"/>
    <property type="match status" value="1"/>
</dbReference>
<dbReference type="Pfam" id="PF01425">
    <property type="entry name" value="Amidase"/>
    <property type="match status" value="1"/>
</dbReference>
<dbReference type="Gene3D" id="3.90.1300.10">
    <property type="entry name" value="Amidase signature (AS) domain"/>
    <property type="match status" value="1"/>
</dbReference>
<evidence type="ECO:0000259" key="3">
    <source>
        <dbReference type="Pfam" id="PF01425"/>
    </source>
</evidence>
<feature type="compositionally biased region" description="Polar residues" evidence="2">
    <location>
        <begin position="89"/>
        <end position="100"/>
    </location>
</feature>
<gene>
    <name evidence="4" type="ORF">ASPWEDRAFT_110833</name>
</gene>
<feature type="region of interest" description="Disordered" evidence="2">
    <location>
        <begin position="86"/>
        <end position="106"/>
    </location>
</feature>
<dbReference type="OrthoDB" id="421993at2759"/>
<sequence length="614" mass="66061">MSSTNDGLGFFHYPEVREGPSVPYENETQSIPVFRGTPLAIGAAIIHSVGFVQSYFWRNAGFGVIRDIRELDHYTARYDPTVIPVRSTAEPSTQELPSPTQRRKGNSGYYTSADYLALYKSGELTPTAVVEALLPLIRRDAKPAGKHSVAFLESQAEVIRAAAEASTQRYRKGETLGPFDGVPVAVKDELHIEGYARTLGSKLDFKGGIDGTSWCVKKWEEAGAIVIGKATMHELGFDTNNNNPNYGTPKNPHNQSYYCGGSSGGSGYAVGAGLTPIALGADGGGSIRIPSSFCGIWGLKPSHGRVSAAPTVGVASTVGVYGPMAASIDDLAMAYRIMAAPAPSVDDPMSALFPDPLASISSTEQRPKNKTIGIVKAWIDRAEPPVRAIFDRALDFYRKNGYTVIDITIPYLPEGQRAHTLTIMAEISSGVSLRQIRDLTPPNKIFVSMGMWQIQSQDLIAAQRLRNLLMSHLAYLFQKHPGLLVLTPSTPIPGWKIDGGEADLARGLSDGKSSVRNMEYVWLANFTGCPAINCPAGYARDDGSPVPVGLMAMGEWGSEEDLIAFARDGEAVLDLPENQIPAADGEQITGLRIPRGKDSLWEDVIAEAKGKSSS</sequence>
<organism evidence="4 5">
    <name type="scientific">Aspergillus wentii DTO 134E9</name>
    <dbReference type="NCBI Taxonomy" id="1073089"/>
    <lineage>
        <taxon>Eukaryota</taxon>
        <taxon>Fungi</taxon>
        <taxon>Dikarya</taxon>
        <taxon>Ascomycota</taxon>
        <taxon>Pezizomycotina</taxon>
        <taxon>Eurotiomycetes</taxon>
        <taxon>Eurotiomycetidae</taxon>
        <taxon>Eurotiales</taxon>
        <taxon>Aspergillaceae</taxon>
        <taxon>Aspergillus</taxon>
        <taxon>Aspergillus subgen. Cremei</taxon>
    </lineage>
</organism>
<evidence type="ECO:0000256" key="2">
    <source>
        <dbReference type="SAM" id="MobiDB-lite"/>
    </source>
</evidence>
<dbReference type="RefSeq" id="XP_040688624.1">
    <property type="nucleotide sequence ID" value="XM_040828210.1"/>
</dbReference>
<name>A0A1L9RJB6_ASPWE</name>
<protein>
    <recommendedName>
        <fullName evidence="3">Amidase domain-containing protein</fullName>
    </recommendedName>
</protein>
<dbReference type="GO" id="GO:0003824">
    <property type="term" value="F:catalytic activity"/>
    <property type="evidence" value="ECO:0007669"/>
    <property type="project" value="InterPro"/>
</dbReference>
<keyword evidence="5" id="KW-1185">Reference proteome</keyword>
<dbReference type="GeneID" id="63744058"/>
<evidence type="ECO:0000313" key="5">
    <source>
        <dbReference type="Proteomes" id="UP000184383"/>
    </source>
</evidence>
<dbReference type="SUPFAM" id="SSF75304">
    <property type="entry name" value="Amidase signature (AS) enzymes"/>
    <property type="match status" value="1"/>
</dbReference>
<dbReference type="AlphaFoldDB" id="A0A1L9RJB6"/>
<evidence type="ECO:0000256" key="1">
    <source>
        <dbReference type="ARBA" id="ARBA00009199"/>
    </source>
</evidence>
<feature type="domain" description="Amidase" evidence="3">
    <location>
        <begin position="150"/>
        <end position="562"/>
    </location>
</feature>
<dbReference type="InterPro" id="IPR020556">
    <property type="entry name" value="Amidase_CS"/>
</dbReference>
<dbReference type="PANTHER" id="PTHR11895:SF67">
    <property type="entry name" value="AMIDASE DOMAIN-CONTAINING PROTEIN"/>
    <property type="match status" value="1"/>
</dbReference>
<dbReference type="EMBL" id="KV878212">
    <property type="protein sequence ID" value="OJJ34948.1"/>
    <property type="molecule type" value="Genomic_DNA"/>
</dbReference>
<proteinExistence type="inferred from homology"/>